<protein>
    <submittedName>
        <fullName evidence="6">Peroxiredoxin</fullName>
    </submittedName>
</protein>
<dbReference type="Gene3D" id="3.40.30.10">
    <property type="entry name" value="Glutaredoxin"/>
    <property type="match status" value="1"/>
</dbReference>
<name>A0A4R7D0E6_9SPHI</name>
<accession>A0A4R7D0E6</accession>
<dbReference type="GO" id="GO:0016491">
    <property type="term" value="F:oxidoreductase activity"/>
    <property type="evidence" value="ECO:0007669"/>
    <property type="project" value="InterPro"/>
</dbReference>
<dbReference type="GO" id="GO:0030313">
    <property type="term" value="C:cell envelope"/>
    <property type="evidence" value="ECO:0007669"/>
    <property type="project" value="UniProtKB-SubCell"/>
</dbReference>
<dbReference type="InterPro" id="IPR036249">
    <property type="entry name" value="Thioredoxin-like_sf"/>
</dbReference>
<evidence type="ECO:0000256" key="2">
    <source>
        <dbReference type="ARBA" id="ARBA00022748"/>
    </source>
</evidence>
<dbReference type="EMBL" id="SNZV01000005">
    <property type="protein sequence ID" value="TDS12965.1"/>
    <property type="molecule type" value="Genomic_DNA"/>
</dbReference>
<dbReference type="PROSITE" id="PS00194">
    <property type="entry name" value="THIOREDOXIN_1"/>
    <property type="match status" value="1"/>
</dbReference>
<dbReference type="Pfam" id="PF14289">
    <property type="entry name" value="DUF4369"/>
    <property type="match status" value="1"/>
</dbReference>
<feature type="domain" description="Thioredoxin" evidence="5">
    <location>
        <begin position="192"/>
        <end position="335"/>
    </location>
</feature>
<dbReference type="PANTHER" id="PTHR42852:SF6">
    <property type="entry name" value="THIOL:DISULFIDE INTERCHANGE PROTEIN DSBE"/>
    <property type="match status" value="1"/>
</dbReference>
<organism evidence="6 7">
    <name type="scientific">Sphingobacterium paludis</name>
    <dbReference type="NCBI Taxonomy" id="1476465"/>
    <lineage>
        <taxon>Bacteria</taxon>
        <taxon>Pseudomonadati</taxon>
        <taxon>Bacteroidota</taxon>
        <taxon>Sphingobacteriia</taxon>
        <taxon>Sphingobacteriales</taxon>
        <taxon>Sphingobacteriaceae</taxon>
        <taxon>Sphingobacterium</taxon>
    </lineage>
</organism>
<dbReference type="PANTHER" id="PTHR42852">
    <property type="entry name" value="THIOL:DISULFIDE INTERCHANGE PROTEIN DSBE"/>
    <property type="match status" value="1"/>
</dbReference>
<proteinExistence type="predicted"/>
<evidence type="ECO:0000313" key="7">
    <source>
        <dbReference type="Proteomes" id="UP000294752"/>
    </source>
</evidence>
<evidence type="ECO:0000256" key="3">
    <source>
        <dbReference type="ARBA" id="ARBA00023157"/>
    </source>
</evidence>
<keyword evidence="7" id="KW-1185">Reference proteome</keyword>
<evidence type="ECO:0000256" key="4">
    <source>
        <dbReference type="ARBA" id="ARBA00023284"/>
    </source>
</evidence>
<dbReference type="PROSITE" id="PS51352">
    <property type="entry name" value="THIOREDOXIN_2"/>
    <property type="match status" value="1"/>
</dbReference>
<dbReference type="InterPro" id="IPR017937">
    <property type="entry name" value="Thioredoxin_CS"/>
</dbReference>
<comment type="subcellular location">
    <subcellularLocation>
        <location evidence="1">Cell envelope</location>
    </subcellularLocation>
</comment>
<gene>
    <name evidence="6" type="ORF">B0I21_10596</name>
</gene>
<dbReference type="AlphaFoldDB" id="A0A4R7D0E6"/>
<evidence type="ECO:0000313" key="6">
    <source>
        <dbReference type="EMBL" id="TDS12965.1"/>
    </source>
</evidence>
<reference evidence="6 7" key="1">
    <citation type="submission" date="2019-03" db="EMBL/GenBank/DDBJ databases">
        <title>Genomic Encyclopedia of Type Strains, Phase III (KMG-III): the genomes of soil and plant-associated and newly described type strains.</title>
        <authorList>
            <person name="Whitman W."/>
        </authorList>
    </citation>
    <scope>NUCLEOTIDE SEQUENCE [LARGE SCALE GENOMIC DNA]</scope>
    <source>
        <strain evidence="6 7">CGMCC 1.12801</strain>
    </source>
</reference>
<dbReference type="OrthoDB" id="750178at2"/>
<evidence type="ECO:0000259" key="5">
    <source>
        <dbReference type="PROSITE" id="PS51352"/>
    </source>
</evidence>
<dbReference type="Proteomes" id="UP000294752">
    <property type="component" value="Unassembled WGS sequence"/>
</dbReference>
<keyword evidence="4" id="KW-0676">Redox-active center</keyword>
<dbReference type="InterPro" id="IPR000866">
    <property type="entry name" value="AhpC/TSA"/>
</dbReference>
<dbReference type="InterPro" id="IPR050553">
    <property type="entry name" value="Thioredoxin_ResA/DsbE_sf"/>
</dbReference>
<dbReference type="GO" id="GO:0017004">
    <property type="term" value="P:cytochrome complex assembly"/>
    <property type="evidence" value="ECO:0007669"/>
    <property type="project" value="UniProtKB-KW"/>
</dbReference>
<dbReference type="InterPro" id="IPR013766">
    <property type="entry name" value="Thioredoxin_domain"/>
</dbReference>
<keyword evidence="3" id="KW-1015">Disulfide bond</keyword>
<dbReference type="InterPro" id="IPR025380">
    <property type="entry name" value="DUF4369"/>
</dbReference>
<dbReference type="RefSeq" id="WP_133640479.1">
    <property type="nucleotide sequence ID" value="NZ_SNZV01000005.1"/>
</dbReference>
<dbReference type="Pfam" id="PF00578">
    <property type="entry name" value="AhpC-TSA"/>
    <property type="match status" value="1"/>
</dbReference>
<dbReference type="CDD" id="cd02966">
    <property type="entry name" value="TlpA_like_family"/>
    <property type="match status" value="1"/>
</dbReference>
<dbReference type="SUPFAM" id="SSF52833">
    <property type="entry name" value="Thioredoxin-like"/>
    <property type="match status" value="1"/>
</dbReference>
<keyword evidence="2" id="KW-0201">Cytochrome c-type biogenesis</keyword>
<evidence type="ECO:0000256" key="1">
    <source>
        <dbReference type="ARBA" id="ARBA00004196"/>
    </source>
</evidence>
<dbReference type="GO" id="GO:0016209">
    <property type="term" value="F:antioxidant activity"/>
    <property type="evidence" value="ECO:0007669"/>
    <property type="project" value="InterPro"/>
</dbReference>
<comment type="caution">
    <text evidence="6">The sequence shown here is derived from an EMBL/GenBank/DDBJ whole genome shotgun (WGS) entry which is preliminary data.</text>
</comment>
<sequence>MKYKFLFTLSTALAATLCSYGQQQTALDLSGTVNNPRNGTIYLQRYDNKVYRLVDSAKIENGKFHFSSAVPLPELYALSTDVEATPLPVFLENTAIQVAIDGDANSPRLEVRGSKAQAHFEDFRENSRKLSAEEFIKQDPASIVAAYALFRNYSYSLSPEEIERHLDLLSPALHETQYVKILRDLVQKQRAVAIGKKAPDFVSKDTEGKEVRFLDHVGKGYVLLDFWAAWCPPCRKENPNVVAAFEQYSKQGFSVFGVSLDKKQSAWLKAIADDGLHWTQVSDLAFWDTAAAALYGVRFIPSNFLIAPDGTIVAKNIKGKELQQKLKEIYGAGSTSTGEYAGLGHERDGSLRK</sequence>